<dbReference type="InterPro" id="IPR036514">
    <property type="entry name" value="SGNH_hydro_sf"/>
</dbReference>
<gene>
    <name evidence="2" type="ORF">MU1_58490</name>
</gene>
<dbReference type="Gene3D" id="3.40.50.1110">
    <property type="entry name" value="SGNH hydrolase"/>
    <property type="match status" value="1"/>
</dbReference>
<dbReference type="Pfam" id="PF13472">
    <property type="entry name" value="Lipase_GDSL_2"/>
    <property type="match status" value="1"/>
</dbReference>
<dbReference type="Proteomes" id="UP001157114">
    <property type="component" value="Unassembled WGS sequence"/>
</dbReference>
<comment type="caution">
    <text evidence="2">The sequence shown here is derived from an EMBL/GenBank/DDBJ whole genome shotgun (WGS) entry which is preliminary data.</text>
</comment>
<dbReference type="InterPro" id="IPR051532">
    <property type="entry name" value="Ester_Hydrolysis_Enzymes"/>
</dbReference>
<dbReference type="PANTHER" id="PTHR30383:SF5">
    <property type="entry name" value="SGNH HYDROLASE-TYPE ESTERASE DOMAIN-CONTAINING PROTEIN"/>
    <property type="match status" value="1"/>
</dbReference>
<dbReference type="RefSeq" id="WP_284242312.1">
    <property type="nucleotide sequence ID" value="NZ_BSSQ01000035.1"/>
</dbReference>
<accession>A0ABQ6GKQ1</accession>
<dbReference type="SUPFAM" id="SSF52266">
    <property type="entry name" value="SGNH hydrolase"/>
    <property type="match status" value="1"/>
</dbReference>
<dbReference type="InterPro" id="IPR013830">
    <property type="entry name" value="SGNH_hydro"/>
</dbReference>
<reference evidence="2 3" key="1">
    <citation type="submission" date="2023-03" db="EMBL/GenBank/DDBJ databases">
        <title>Draft genome sequence of the bacteria which degrade cell wall of Tricholomamatutake.</title>
        <authorList>
            <person name="Konishi Y."/>
            <person name="Fukuta Y."/>
            <person name="Shirasaka N."/>
        </authorList>
    </citation>
    <scope>NUCLEOTIDE SEQUENCE [LARGE SCALE GENOMIC DNA]</scope>
    <source>
        <strain evidence="3">mu1</strain>
    </source>
</reference>
<dbReference type="PANTHER" id="PTHR30383">
    <property type="entry name" value="THIOESTERASE 1/PROTEASE 1/LYSOPHOSPHOLIPASE L1"/>
    <property type="match status" value="1"/>
</dbReference>
<name>A0ABQ6GKQ1_9BACL</name>
<evidence type="ECO:0000313" key="2">
    <source>
        <dbReference type="EMBL" id="GLX71499.1"/>
    </source>
</evidence>
<evidence type="ECO:0000259" key="1">
    <source>
        <dbReference type="Pfam" id="PF13472"/>
    </source>
</evidence>
<protein>
    <recommendedName>
        <fullName evidence="1">SGNH hydrolase-type esterase domain-containing protein</fullName>
    </recommendedName>
</protein>
<keyword evidence="3" id="KW-1185">Reference proteome</keyword>
<sequence>MHSPIVRPGLFTVHAAADARRLEFDAKNDVIVNNKLSVDFVFVGDSITHCWELQAFFGGTSRIVINRGIAGDKTEFAKRRFIADVIQLRPAYAVIMIGINDTWVLDDEGAAGNTPQEVEQLIGKNIEAIVQMADEHGQKLILCSLLPTNIPGNRTNAPRNEMIVRINGRLQALAQRQSHLFVDYHSELVGQDGMTLLDGLTVDGLHPHVLGYNRMAQTLKNDLSRQGIEI</sequence>
<proteinExistence type="predicted"/>
<dbReference type="EMBL" id="BSSQ01000035">
    <property type="protein sequence ID" value="GLX71499.1"/>
    <property type="molecule type" value="Genomic_DNA"/>
</dbReference>
<organism evidence="2 3">
    <name type="scientific">Paenibacillus glycanilyticus</name>
    <dbReference type="NCBI Taxonomy" id="126569"/>
    <lineage>
        <taxon>Bacteria</taxon>
        <taxon>Bacillati</taxon>
        <taxon>Bacillota</taxon>
        <taxon>Bacilli</taxon>
        <taxon>Bacillales</taxon>
        <taxon>Paenibacillaceae</taxon>
        <taxon>Paenibacillus</taxon>
    </lineage>
</organism>
<feature type="domain" description="SGNH hydrolase-type esterase" evidence="1">
    <location>
        <begin position="42"/>
        <end position="213"/>
    </location>
</feature>
<evidence type="ECO:0000313" key="3">
    <source>
        <dbReference type="Proteomes" id="UP001157114"/>
    </source>
</evidence>